<dbReference type="PRINTS" id="PR01217">
    <property type="entry name" value="PRICHEXTENSN"/>
</dbReference>
<dbReference type="AlphaFoldDB" id="A0A830I0P1"/>
<dbReference type="SUPFAM" id="SSF82199">
    <property type="entry name" value="SET domain"/>
    <property type="match status" value="1"/>
</dbReference>
<organism evidence="3 4">
    <name type="scientific">Pycnococcus provasolii</name>
    <dbReference type="NCBI Taxonomy" id="41880"/>
    <lineage>
        <taxon>Eukaryota</taxon>
        <taxon>Viridiplantae</taxon>
        <taxon>Chlorophyta</taxon>
        <taxon>Pseudoscourfieldiophyceae</taxon>
        <taxon>Pseudoscourfieldiales</taxon>
        <taxon>Pycnococcaceae</taxon>
        <taxon>Pycnococcus</taxon>
    </lineage>
</organism>
<dbReference type="Gene3D" id="2.170.270.10">
    <property type="entry name" value="SET domain"/>
    <property type="match status" value="1"/>
</dbReference>
<dbReference type="Pfam" id="PF00856">
    <property type="entry name" value="SET"/>
    <property type="match status" value="1"/>
</dbReference>
<gene>
    <name evidence="3" type="ORF">PPROV_001000900</name>
</gene>
<feature type="compositionally biased region" description="Low complexity" evidence="1">
    <location>
        <begin position="41"/>
        <end position="55"/>
    </location>
</feature>
<protein>
    <recommendedName>
        <fullName evidence="2">SET domain-containing protein</fullName>
    </recommendedName>
</protein>
<evidence type="ECO:0000313" key="3">
    <source>
        <dbReference type="EMBL" id="GHP11281.1"/>
    </source>
</evidence>
<dbReference type="EMBL" id="BNJQ01000033">
    <property type="protein sequence ID" value="GHP11281.1"/>
    <property type="molecule type" value="Genomic_DNA"/>
</dbReference>
<feature type="compositionally biased region" description="Pro residues" evidence="1">
    <location>
        <begin position="111"/>
        <end position="133"/>
    </location>
</feature>
<dbReference type="PROSITE" id="PS50280">
    <property type="entry name" value="SET"/>
    <property type="match status" value="1"/>
</dbReference>
<accession>A0A830I0P1</accession>
<feature type="region of interest" description="Disordered" evidence="1">
    <location>
        <begin position="16"/>
        <end position="90"/>
    </location>
</feature>
<dbReference type="OrthoDB" id="6141102at2759"/>
<sequence length="402" mass="43893">MSGRSFYEELLWIENNYGEGASSRRRELRNLTGDGGVRPGPRASSRRLAAQQSRRPAPPDDDESAPPPALPLDASAPPPPSSAPPVAPPPVAPPPLPPPVFTWPLPAVSSSPPPPLPPPAPSPPPPLPPPAPSQPLTLEEVCALTGRTRVPSQHFDLALCPDVVDALQLWRRRKRRRTTDNALPMAAQIATHDGLELRELPRTDPARAFATELFVSNEQFGVYAKEEIGCGEDLGEYGGLIRTRACVDRHVVPLEPSRAEDDPLRCAKTSFTYDHDLDLTNVEWAEDVAIDLLVDARVFTTLMAFINDFRVDPLEKGAASSASTCARVANVAYESRLDDDGWPRIVVVATKTIRPGEQVLADYGEGFWSILRGFVDERSMIEEHVQKAKDQARAEALASMNK</sequence>
<comment type="caution">
    <text evidence="3">The sequence shown here is derived from an EMBL/GenBank/DDBJ whole genome shotgun (WGS) entry which is preliminary data.</text>
</comment>
<keyword evidence="4" id="KW-1185">Reference proteome</keyword>
<name>A0A830I0P1_9CHLO</name>
<reference evidence="3" key="1">
    <citation type="submission" date="2020-10" db="EMBL/GenBank/DDBJ databases">
        <title>Unveiling of a novel bifunctional photoreceptor, Dualchrome1, isolated from a cosmopolitan green alga.</title>
        <authorList>
            <person name="Suzuki S."/>
            <person name="Kawachi M."/>
        </authorList>
    </citation>
    <scope>NUCLEOTIDE SEQUENCE</scope>
    <source>
        <strain evidence="3">NIES 2893</strain>
    </source>
</reference>
<evidence type="ECO:0000259" key="2">
    <source>
        <dbReference type="PROSITE" id="PS50280"/>
    </source>
</evidence>
<evidence type="ECO:0000256" key="1">
    <source>
        <dbReference type="SAM" id="MobiDB-lite"/>
    </source>
</evidence>
<dbReference type="InterPro" id="IPR046341">
    <property type="entry name" value="SET_dom_sf"/>
</dbReference>
<dbReference type="InterPro" id="IPR001214">
    <property type="entry name" value="SET_dom"/>
</dbReference>
<feature type="region of interest" description="Disordered" evidence="1">
    <location>
        <begin position="108"/>
        <end position="135"/>
    </location>
</feature>
<evidence type="ECO:0000313" key="4">
    <source>
        <dbReference type="Proteomes" id="UP000660262"/>
    </source>
</evidence>
<proteinExistence type="predicted"/>
<dbReference type="Proteomes" id="UP000660262">
    <property type="component" value="Unassembled WGS sequence"/>
</dbReference>
<feature type="domain" description="SET" evidence="2">
    <location>
        <begin position="193"/>
        <end position="364"/>
    </location>
</feature>
<feature type="compositionally biased region" description="Pro residues" evidence="1">
    <location>
        <begin position="65"/>
        <end position="90"/>
    </location>
</feature>